<protein>
    <recommendedName>
        <fullName evidence="4">CDP-alcohol phosphatidyltransferase family protein</fullName>
    </recommendedName>
</protein>
<proteinExistence type="predicted"/>
<dbReference type="GO" id="GO:0016780">
    <property type="term" value="F:phosphotransferase activity, for other substituted phosphate groups"/>
    <property type="evidence" value="ECO:0007669"/>
    <property type="project" value="InterPro"/>
</dbReference>
<reference evidence="3" key="1">
    <citation type="journal article" date="2015" name="Nature">
        <title>Complex archaea that bridge the gap between prokaryotes and eukaryotes.</title>
        <authorList>
            <person name="Spang A."/>
            <person name="Saw J.H."/>
            <person name="Jorgensen S.L."/>
            <person name="Zaremba-Niedzwiedzka K."/>
            <person name="Martijn J."/>
            <person name="Lind A.E."/>
            <person name="van Eijk R."/>
            <person name="Schleper C."/>
            <person name="Guy L."/>
            <person name="Ettema T.J."/>
        </authorList>
    </citation>
    <scope>NUCLEOTIDE SEQUENCE</scope>
</reference>
<organism evidence="3">
    <name type="scientific">marine sediment metagenome</name>
    <dbReference type="NCBI Taxonomy" id="412755"/>
    <lineage>
        <taxon>unclassified sequences</taxon>
        <taxon>metagenomes</taxon>
        <taxon>ecological metagenomes</taxon>
    </lineage>
</organism>
<keyword evidence="2" id="KW-1133">Transmembrane helix</keyword>
<dbReference type="EMBL" id="LAZR01002754">
    <property type="protein sequence ID" value="KKN26000.1"/>
    <property type="molecule type" value="Genomic_DNA"/>
</dbReference>
<dbReference type="AlphaFoldDB" id="A0A0F9P2G0"/>
<dbReference type="InterPro" id="IPR048254">
    <property type="entry name" value="CDP_ALCOHOL_P_TRANSF_CS"/>
</dbReference>
<dbReference type="PROSITE" id="PS00379">
    <property type="entry name" value="CDP_ALCOHOL_P_TRANSF"/>
    <property type="match status" value="1"/>
</dbReference>
<gene>
    <name evidence="3" type="ORF">LCGC14_0879070</name>
</gene>
<keyword evidence="1" id="KW-0808">Transferase</keyword>
<dbReference type="GO" id="GO:0008654">
    <property type="term" value="P:phospholipid biosynthetic process"/>
    <property type="evidence" value="ECO:0007669"/>
    <property type="project" value="InterPro"/>
</dbReference>
<feature type="transmembrane region" description="Helical" evidence="2">
    <location>
        <begin position="55"/>
        <end position="76"/>
    </location>
</feature>
<feature type="transmembrane region" description="Helical" evidence="2">
    <location>
        <begin position="88"/>
        <end position="110"/>
    </location>
</feature>
<feature type="transmembrane region" description="Helical" evidence="2">
    <location>
        <begin position="122"/>
        <end position="142"/>
    </location>
</feature>
<evidence type="ECO:0000256" key="1">
    <source>
        <dbReference type="ARBA" id="ARBA00022679"/>
    </source>
</evidence>
<dbReference type="InterPro" id="IPR000462">
    <property type="entry name" value="CDP-OH_P_trans"/>
</dbReference>
<evidence type="ECO:0000256" key="2">
    <source>
        <dbReference type="SAM" id="Phobius"/>
    </source>
</evidence>
<sequence length="212" mass="23921">MIDKWLSKSKINGGLEKLAKKLFFEKISANQLTVIGLFIGLLSALFILLSELSPWTFEFIISSIILMALSFFFDVLDGAVARLEKPSIFGGILDIFCDRTVEVSIIMALISTDPSALMWPGIFSLGAIILCITMFLIVGGSIKETDLEESMKVIYYRHGLIERSETFIFLLLITILVLLRFILLIIFAVLVFITALLRLRDAYLIFKTRKII</sequence>
<keyword evidence="2" id="KW-0812">Transmembrane</keyword>
<name>A0A0F9P2G0_9ZZZZ</name>
<evidence type="ECO:0000313" key="3">
    <source>
        <dbReference type="EMBL" id="KKN26000.1"/>
    </source>
</evidence>
<accession>A0A0F9P2G0</accession>
<feature type="transmembrane region" description="Helical" evidence="2">
    <location>
        <begin position="167"/>
        <end position="197"/>
    </location>
</feature>
<evidence type="ECO:0008006" key="4">
    <source>
        <dbReference type="Google" id="ProtNLM"/>
    </source>
</evidence>
<keyword evidence="2" id="KW-0472">Membrane</keyword>
<dbReference type="Gene3D" id="1.20.120.1760">
    <property type="match status" value="1"/>
</dbReference>
<dbReference type="Pfam" id="PF01066">
    <property type="entry name" value="CDP-OH_P_transf"/>
    <property type="match status" value="1"/>
</dbReference>
<feature type="transmembrane region" description="Helical" evidence="2">
    <location>
        <begin position="27"/>
        <end position="49"/>
    </location>
</feature>
<dbReference type="InterPro" id="IPR043130">
    <property type="entry name" value="CDP-OH_PTrfase_TM_dom"/>
</dbReference>
<comment type="caution">
    <text evidence="3">The sequence shown here is derived from an EMBL/GenBank/DDBJ whole genome shotgun (WGS) entry which is preliminary data.</text>
</comment>
<dbReference type="GO" id="GO:0016020">
    <property type="term" value="C:membrane"/>
    <property type="evidence" value="ECO:0007669"/>
    <property type="project" value="InterPro"/>
</dbReference>